<evidence type="ECO:0000313" key="1">
    <source>
        <dbReference type="EMBL" id="OCH89529.1"/>
    </source>
</evidence>
<gene>
    <name evidence="1" type="ORF">OBBRIDRAFT_663112</name>
</gene>
<accession>A0A8E2DL56</accession>
<dbReference type="AlphaFoldDB" id="A0A8E2DL56"/>
<evidence type="ECO:0000313" key="2">
    <source>
        <dbReference type="Proteomes" id="UP000250043"/>
    </source>
</evidence>
<keyword evidence="2" id="KW-1185">Reference proteome</keyword>
<protein>
    <submittedName>
        <fullName evidence="1">Uncharacterized protein</fullName>
    </submittedName>
</protein>
<dbReference type="Proteomes" id="UP000250043">
    <property type="component" value="Unassembled WGS sequence"/>
</dbReference>
<sequence length="105" mass="11929">MDSAWSSLSHVGYIQYVPKFSMYSALTRVYSRCTLTLKMHSNSAPHRHAEYRRSDPSLSSACTGLGHLLMPTVADSQYWHVLMRLAVDPRPRCDVTVPVFLAMLR</sequence>
<reference evidence="1 2" key="1">
    <citation type="submission" date="2016-07" db="EMBL/GenBank/DDBJ databases">
        <title>Draft genome of the white-rot fungus Obba rivulosa 3A-2.</title>
        <authorList>
            <consortium name="DOE Joint Genome Institute"/>
            <person name="Miettinen O."/>
            <person name="Riley R."/>
            <person name="Acob R."/>
            <person name="Barry K."/>
            <person name="Cullen D."/>
            <person name="De Vries R."/>
            <person name="Hainaut M."/>
            <person name="Hatakka A."/>
            <person name="Henrissat B."/>
            <person name="Hilden K."/>
            <person name="Kuo R."/>
            <person name="Labutti K."/>
            <person name="Lipzen A."/>
            <person name="Makela M.R."/>
            <person name="Sandor L."/>
            <person name="Spatafora J.W."/>
            <person name="Grigoriev I.V."/>
            <person name="Hibbett D.S."/>
        </authorList>
    </citation>
    <scope>NUCLEOTIDE SEQUENCE [LARGE SCALE GENOMIC DNA]</scope>
    <source>
        <strain evidence="1 2">3A-2</strain>
    </source>
</reference>
<dbReference type="EMBL" id="KV722425">
    <property type="protein sequence ID" value="OCH89529.1"/>
    <property type="molecule type" value="Genomic_DNA"/>
</dbReference>
<organism evidence="1 2">
    <name type="scientific">Obba rivulosa</name>
    <dbReference type="NCBI Taxonomy" id="1052685"/>
    <lineage>
        <taxon>Eukaryota</taxon>
        <taxon>Fungi</taxon>
        <taxon>Dikarya</taxon>
        <taxon>Basidiomycota</taxon>
        <taxon>Agaricomycotina</taxon>
        <taxon>Agaricomycetes</taxon>
        <taxon>Polyporales</taxon>
        <taxon>Gelatoporiaceae</taxon>
        <taxon>Obba</taxon>
    </lineage>
</organism>
<name>A0A8E2DL56_9APHY</name>
<proteinExistence type="predicted"/>